<organism evidence="1 2">
    <name type="scientific">Streptomyces xanthochromogenes</name>
    <dbReference type="NCBI Taxonomy" id="67384"/>
    <lineage>
        <taxon>Bacteria</taxon>
        <taxon>Bacillati</taxon>
        <taxon>Actinomycetota</taxon>
        <taxon>Actinomycetes</taxon>
        <taxon>Kitasatosporales</taxon>
        <taxon>Streptomycetaceae</taxon>
        <taxon>Streptomyces</taxon>
    </lineage>
</organism>
<keyword evidence="2" id="KW-1185">Reference proteome</keyword>
<protein>
    <recommendedName>
        <fullName evidence="3">DUF664 domain-containing protein</fullName>
    </recommendedName>
</protein>
<dbReference type="InterPro" id="IPR007061">
    <property type="entry name" value="MST-like"/>
</dbReference>
<dbReference type="InterPro" id="IPR034660">
    <property type="entry name" value="DinB/YfiT-like"/>
</dbReference>
<dbReference type="SUPFAM" id="SSF109854">
    <property type="entry name" value="DinB/YfiT-like putative metalloenzymes"/>
    <property type="match status" value="1"/>
</dbReference>
<proteinExistence type="predicted"/>
<gene>
    <name evidence="1" type="ORF">GCM10010326_40050</name>
</gene>
<sequence length="198" mass="21968">MPFRSAGRRTGRAAVPITRDAGRMRHYGRMNTAEVLTDAFGRVQEEVHTAVEGLSPEDLAFRPDSGANSITWLIWHLTRVQDDHVADAAGRDQVWITDGWADRFDLPLGEEETGYGHSAKQVASVSGVSADQLTGYYDAVHEQTLAFVRDVDDAALDRVVDERWTPHVTLGVRLISVISDCLQHTGQAAYVRGLLERR</sequence>
<name>A0ABQ3AAB8_9ACTN</name>
<accession>A0ABQ3AAB8</accession>
<comment type="caution">
    <text evidence="1">The sequence shown here is derived from an EMBL/GenBank/DDBJ whole genome shotgun (WGS) entry which is preliminary data.</text>
</comment>
<dbReference type="EMBL" id="BMUU01000006">
    <property type="protein sequence ID" value="GGY41883.1"/>
    <property type="molecule type" value="Genomic_DNA"/>
</dbReference>
<evidence type="ECO:0008006" key="3">
    <source>
        <dbReference type="Google" id="ProtNLM"/>
    </source>
</evidence>
<evidence type="ECO:0000313" key="1">
    <source>
        <dbReference type="EMBL" id="GGY41883.1"/>
    </source>
</evidence>
<dbReference type="Proteomes" id="UP000600946">
    <property type="component" value="Unassembled WGS sequence"/>
</dbReference>
<reference evidence="2" key="1">
    <citation type="journal article" date="2019" name="Int. J. Syst. Evol. Microbiol.">
        <title>The Global Catalogue of Microorganisms (GCM) 10K type strain sequencing project: providing services to taxonomists for standard genome sequencing and annotation.</title>
        <authorList>
            <consortium name="The Broad Institute Genomics Platform"/>
            <consortium name="The Broad Institute Genome Sequencing Center for Infectious Disease"/>
            <person name="Wu L."/>
            <person name="Ma J."/>
        </authorList>
    </citation>
    <scope>NUCLEOTIDE SEQUENCE [LARGE SCALE GENOMIC DNA]</scope>
    <source>
        <strain evidence="2">JCM 4594</strain>
    </source>
</reference>
<dbReference type="Pfam" id="PF04978">
    <property type="entry name" value="MST"/>
    <property type="match status" value="1"/>
</dbReference>
<dbReference type="NCBIfam" id="NF047843">
    <property type="entry name" value="MST_Rv0443"/>
    <property type="match status" value="1"/>
</dbReference>
<evidence type="ECO:0000313" key="2">
    <source>
        <dbReference type="Proteomes" id="UP000600946"/>
    </source>
</evidence>
<dbReference type="Gene3D" id="1.20.120.450">
    <property type="entry name" value="dinb family like domain"/>
    <property type="match status" value="1"/>
</dbReference>